<dbReference type="SMART" id="SM00387">
    <property type="entry name" value="HATPase_c"/>
    <property type="match status" value="1"/>
</dbReference>
<dbReference type="InterPro" id="IPR004358">
    <property type="entry name" value="Sig_transdc_His_kin-like_C"/>
</dbReference>
<evidence type="ECO:0000256" key="4">
    <source>
        <dbReference type="ARBA" id="ARBA00022553"/>
    </source>
</evidence>
<name>A0A920CZL2_9BACL</name>
<keyword evidence="8" id="KW-0067">ATP-binding</keyword>
<sequence>MMIAIAALALLAGLLLWQLIKQRQALKQMLEVMQGLERGEQRKLYSKGNGLLSQVSYQFNSLMHSYHVRLAEQKKIEQANKELMTSLSHDVRTPLASLLGYLDALEDGVPAREEQPHYISVARKKAYDLNKLVDTLFDWFKIDSNAMVLSMRKVDLAELARQTIIEWLPVFEQHSIELSASLPEQAVWTELDEAAAGRIISNVIHNAIVHSQCTSLHISLKPALAARRGKQGIQLIIADNGIGMDEQQLQQIFERLYKADSSRSRSSSGLGLWIAKQLCEMQGGTIEAASTPGAGSTFTITFSPV</sequence>
<keyword evidence="9" id="KW-0902">Two-component regulatory system</keyword>
<dbReference type="Gene3D" id="1.10.287.130">
    <property type="match status" value="1"/>
</dbReference>
<feature type="domain" description="Histidine kinase" evidence="10">
    <location>
        <begin position="86"/>
        <end position="305"/>
    </location>
</feature>
<evidence type="ECO:0000256" key="1">
    <source>
        <dbReference type="ARBA" id="ARBA00000085"/>
    </source>
</evidence>
<evidence type="ECO:0000256" key="8">
    <source>
        <dbReference type="ARBA" id="ARBA00022840"/>
    </source>
</evidence>
<evidence type="ECO:0000256" key="7">
    <source>
        <dbReference type="ARBA" id="ARBA00022777"/>
    </source>
</evidence>
<dbReference type="InterPro" id="IPR036890">
    <property type="entry name" value="HATPase_C_sf"/>
</dbReference>
<accession>A0A920CZL2</accession>
<dbReference type="Pfam" id="PF02518">
    <property type="entry name" value="HATPase_c"/>
    <property type="match status" value="1"/>
</dbReference>
<evidence type="ECO:0000256" key="2">
    <source>
        <dbReference type="ARBA" id="ARBA00004370"/>
    </source>
</evidence>
<dbReference type="InterPro" id="IPR003594">
    <property type="entry name" value="HATPase_dom"/>
</dbReference>
<dbReference type="PROSITE" id="PS50109">
    <property type="entry name" value="HIS_KIN"/>
    <property type="match status" value="1"/>
</dbReference>
<evidence type="ECO:0000313" key="12">
    <source>
        <dbReference type="Proteomes" id="UP000683139"/>
    </source>
</evidence>
<dbReference type="EC" id="2.7.13.3" evidence="3"/>
<dbReference type="Gene3D" id="3.30.565.10">
    <property type="entry name" value="Histidine kinase-like ATPase, C-terminal domain"/>
    <property type="match status" value="1"/>
</dbReference>
<dbReference type="Proteomes" id="UP000683139">
    <property type="component" value="Unassembled WGS sequence"/>
</dbReference>
<dbReference type="EMBL" id="BOSE01000006">
    <property type="protein sequence ID" value="GIP17603.1"/>
    <property type="molecule type" value="Genomic_DNA"/>
</dbReference>
<organism evidence="11 12">
    <name type="scientific">Paenibacillus montaniterrae</name>
    <dbReference type="NCBI Taxonomy" id="429341"/>
    <lineage>
        <taxon>Bacteria</taxon>
        <taxon>Bacillati</taxon>
        <taxon>Bacillota</taxon>
        <taxon>Bacilli</taxon>
        <taxon>Bacillales</taxon>
        <taxon>Paenibacillaceae</taxon>
        <taxon>Paenibacillus</taxon>
    </lineage>
</organism>
<dbReference type="GO" id="GO:0005886">
    <property type="term" value="C:plasma membrane"/>
    <property type="evidence" value="ECO:0007669"/>
    <property type="project" value="TreeGrafter"/>
</dbReference>
<dbReference type="Pfam" id="PF00512">
    <property type="entry name" value="HisKA"/>
    <property type="match status" value="1"/>
</dbReference>
<proteinExistence type="predicted"/>
<dbReference type="CDD" id="cd00075">
    <property type="entry name" value="HATPase"/>
    <property type="match status" value="1"/>
</dbReference>
<dbReference type="InterPro" id="IPR003661">
    <property type="entry name" value="HisK_dim/P_dom"/>
</dbReference>
<protein>
    <recommendedName>
        <fullName evidence="3">histidine kinase</fullName>
        <ecNumber evidence="3">2.7.13.3</ecNumber>
    </recommendedName>
</protein>
<evidence type="ECO:0000259" key="10">
    <source>
        <dbReference type="PROSITE" id="PS50109"/>
    </source>
</evidence>
<dbReference type="GO" id="GO:0004721">
    <property type="term" value="F:phosphoprotein phosphatase activity"/>
    <property type="evidence" value="ECO:0007669"/>
    <property type="project" value="TreeGrafter"/>
</dbReference>
<dbReference type="AlphaFoldDB" id="A0A920CZL2"/>
<keyword evidence="7 11" id="KW-0418">Kinase</keyword>
<keyword evidence="12" id="KW-1185">Reference proteome</keyword>
<comment type="catalytic activity">
    <reaction evidence="1">
        <text>ATP + protein L-histidine = ADP + protein N-phospho-L-histidine.</text>
        <dbReference type="EC" id="2.7.13.3"/>
    </reaction>
</comment>
<comment type="subcellular location">
    <subcellularLocation>
        <location evidence="2">Membrane</location>
    </subcellularLocation>
</comment>
<dbReference type="SMART" id="SM00388">
    <property type="entry name" value="HisKA"/>
    <property type="match status" value="1"/>
</dbReference>
<reference evidence="11" key="1">
    <citation type="submission" date="2021-03" db="EMBL/GenBank/DDBJ databases">
        <title>Antimicrobial resistance genes in bacteria isolated from Japanese honey, and their potential for conferring macrolide and lincosamide resistance in the American foulbrood pathogen Paenibacillus larvae.</title>
        <authorList>
            <person name="Okamoto M."/>
            <person name="Kumagai M."/>
            <person name="Kanamori H."/>
            <person name="Takamatsu D."/>
        </authorList>
    </citation>
    <scope>NUCLEOTIDE SEQUENCE</scope>
    <source>
        <strain evidence="11">J40TS1</strain>
    </source>
</reference>
<dbReference type="PANTHER" id="PTHR45453">
    <property type="entry name" value="PHOSPHATE REGULON SENSOR PROTEIN PHOR"/>
    <property type="match status" value="1"/>
</dbReference>
<dbReference type="CDD" id="cd00082">
    <property type="entry name" value="HisKA"/>
    <property type="match status" value="1"/>
</dbReference>
<evidence type="ECO:0000256" key="6">
    <source>
        <dbReference type="ARBA" id="ARBA00022741"/>
    </source>
</evidence>
<dbReference type="PRINTS" id="PR00344">
    <property type="entry name" value="BCTRLSENSOR"/>
</dbReference>
<comment type="caution">
    <text evidence="11">The sequence shown here is derived from an EMBL/GenBank/DDBJ whole genome shotgun (WGS) entry which is preliminary data.</text>
</comment>
<keyword evidence="4" id="KW-0597">Phosphoprotein</keyword>
<dbReference type="SUPFAM" id="SSF55874">
    <property type="entry name" value="ATPase domain of HSP90 chaperone/DNA topoisomerase II/histidine kinase"/>
    <property type="match status" value="1"/>
</dbReference>
<dbReference type="InterPro" id="IPR005467">
    <property type="entry name" value="His_kinase_dom"/>
</dbReference>
<dbReference type="RefSeq" id="WP_213517117.1">
    <property type="nucleotide sequence ID" value="NZ_BOSE01000006.1"/>
</dbReference>
<evidence type="ECO:0000313" key="11">
    <source>
        <dbReference type="EMBL" id="GIP17603.1"/>
    </source>
</evidence>
<dbReference type="GO" id="GO:0005524">
    <property type="term" value="F:ATP binding"/>
    <property type="evidence" value="ECO:0007669"/>
    <property type="project" value="UniProtKB-KW"/>
</dbReference>
<dbReference type="InterPro" id="IPR036097">
    <property type="entry name" value="HisK_dim/P_sf"/>
</dbReference>
<dbReference type="GO" id="GO:0000155">
    <property type="term" value="F:phosphorelay sensor kinase activity"/>
    <property type="evidence" value="ECO:0007669"/>
    <property type="project" value="InterPro"/>
</dbReference>
<dbReference type="InterPro" id="IPR050351">
    <property type="entry name" value="BphY/WalK/GraS-like"/>
</dbReference>
<dbReference type="SUPFAM" id="SSF47384">
    <property type="entry name" value="Homodimeric domain of signal transducing histidine kinase"/>
    <property type="match status" value="1"/>
</dbReference>
<dbReference type="GO" id="GO:0016036">
    <property type="term" value="P:cellular response to phosphate starvation"/>
    <property type="evidence" value="ECO:0007669"/>
    <property type="project" value="TreeGrafter"/>
</dbReference>
<gene>
    <name evidence="11" type="ORF">J40TS1_32450</name>
</gene>
<evidence type="ECO:0000256" key="5">
    <source>
        <dbReference type="ARBA" id="ARBA00022679"/>
    </source>
</evidence>
<evidence type="ECO:0000256" key="9">
    <source>
        <dbReference type="ARBA" id="ARBA00023012"/>
    </source>
</evidence>
<dbReference type="PANTHER" id="PTHR45453:SF1">
    <property type="entry name" value="PHOSPHATE REGULON SENSOR PROTEIN PHOR"/>
    <property type="match status" value="1"/>
</dbReference>
<keyword evidence="5" id="KW-0808">Transferase</keyword>
<evidence type="ECO:0000256" key="3">
    <source>
        <dbReference type="ARBA" id="ARBA00012438"/>
    </source>
</evidence>
<keyword evidence="6" id="KW-0547">Nucleotide-binding</keyword>